<feature type="non-terminal residue" evidence="1">
    <location>
        <position position="109"/>
    </location>
</feature>
<dbReference type="InterPro" id="IPR036249">
    <property type="entry name" value="Thioredoxin-like_sf"/>
</dbReference>
<organism evidence="1">
    <name type="scientific">marine metagenome</name>
    <dbReference type="NCBI Taxonomy" id="408172"/>
    <lineage>
        <taxon>unclassified sequences</taxon>
        <taxon>metagenomes</taxon>
        <taxon>ecological metagenomes</taxon>
    </lineage>
</organism>
<dbReference type="AlphaFoldDB" id="A0A382G9B9"/>
<protein>
    <recommendedName>
        <fullName evidence="2">Thioredoxin-like fold domain-containing protein</fullName>
    </recommendedName>
</protein>
<dbReference type="Gene3D" id="3.40.30.10">
    <property type="entry name" value="Glutaredoxin"/>
    <property type="match status" value="1"/>
</dbReference>
<evidence type="ECO:0000313" key="1">
    <source>
        <dbReference type="EMBL" id="SVB71838.1"/>
    </source>
</evidence>
<sequence>MEVYSAPSEIAARLAAVAVPIRLVVFTQTFGCDACYEARQVADQMASLSDQITVEEHNLLLDKDEVAKYQVDQVPVIAVVAERDVGIRYYGVPAGFEVESLVSAIEVVA</sequence>
<accession>A0A382G9B9</accession>
<gene>
    <name evidence="1" type="ORF">METZ01_LOCUS224692</name>
</gene>
<proteinExistence type="predicted"/>
<evidence type="ECO:0008006" key="2">
    <source>
        <dbReference type="Google" id="ProtNLM"/>
    </source>
</evidence>
<dbReference type="PANTHER" id="PTHR37170:SF1">
    <property type="entry name" value="GLUTAREDOXIN-LIKE PROTEIN"/>
    <property type="match status" value="1"/>
</dbReference>
<name>A0A382G9B9_9ZZZZ</name>
<dbReference type="EMBL" id="UINC01054300">
    <property type="protein sequence ID" value="SVB71838.1"/>
    <property type="molecule type" value="Genomic_DNA"/>
</dbReference>
<reference evidence="1" key="1">
    <citation type="submission" date="2018-05" db="EMBL/GenBank/DDBJ databases">
        <authorList>
            <person name="Lanie J.A."/>
            <person name="Ng W.-L."/>
            <person name="Kazmierczak K.M."/>
            <person name="Andrzejewski T.M."/>
            <person name="Davidsen T.M."/>
            <person name="Wayne K.J."/>
            <person name="Tettelin H."/>
            <person name="Glass J.I."/>
            <person name="Rusch D."/>
            <person name="Podicherti R."/>
            <person name="Tsui H.-C.T."/>
            <person name="Winkler M.E."/>
        </authorList>
    </citation>
    <scope>NUCLEOTIDE SEQUENCE</scope>
</reference>
<dbReference type="SUPFAM" id="SSF52833">
    <property type="entry name" value="Thioredoxin-like"/>
    <property type="match status" value="1"/>
</dbReference>
<dbReference type="PANTHER" id="PTHR37170">
    <property type="entry name" value="GLUTAREDOXIN-RELATED"/>
    <property type="match status" value="1"/>
</dbReference>